<dbReference type="InterPro" id="IPR050300">
    <property type="entry name" value="GDXG_lipolytic_enzyme"/>
</dbReference>
<proteinExistence type="predicted"/>
<evidence type="ECO:0000313" key="4">
    <source>
        <dbReference type="Proteomes" id="UP000249364"/>
    </source>
</evidence>
<dbReference type="EMBL" id="QKZQ01000009">
    <property type="protein sequence ID" value="PZX42146.1"/>
    <property type="molecule type" value="Genomic_DNA"/>
</dbReference>
<dbReference type="STRING" id="121821.GCA_001870675_00540"/>
<dbReference type="GO" id="GO:0016787">
    <property type="term" value="F:hydrolase activity"/>
    <property type="evidence" value="ECO:0007669"/>
    <property type="project" value="UniProtKB-KW"/>
</dbReference>
<dbReference type="Gene3D" id="3.40.50.1820">
    <property type="entry name" value="alpha/beta hydrolase"/>
    <property type="match status" value="1"/>
</dbReference>
<protein>
    <submittedName>
        <fullName evidence="3">Acetyl esterase/lipase</fullName>
    </submittedName>
</protein>
<evidence type="ECO:0000259" key="2">
    <source>
        <dbReference type="Pfam" id="PF12697"/>
    </source>
</evidence>
<dbReference type="InterPro" id="IPR000073">
    <property type="entry name" value="AB_hydrolase_1"/>
</dbReference>
<dbReference type="OrthoDB" id="9771666at2"/>
<keyword evidence="1" id="KW-0378">Hydrolase</keyword>
<evidence type="ECO:0000313" key="3">
    <source>
        <dbReference type="EMBL" id="PZX42146.1"/>
    </source>
</evidence>
<comment type="caution">
    <text evidence="3">The sequence shown here is derived from an EMBL/GenBank/DDBJ whole genome shotgun (WGS) entry which is preliminary data.</text>
</comment>
<dbReference type="Pfam" id="PF12697">
    <property type="entry name" value="Abhydrolase_6"/>
    <property type="match status" value="1"/>
</dbReference>
<dbReference type="RefSeq" id="WP_071469393.1">
    <property type="nucleotide sequence ID" value="NZ_MEHT01000012.1"/>
</dbReference>
<evidence type="ECO:0000256" key="1">
    <source>
        <dbReference type="ARBA" id="ARBA00022801"/>
    </source>
</evidence>
<organism evidence="3 4">
    <name type="scientific">Roseinatronobacter thiooxidans</name>
    <dbReference type="NCBI Taxonomy" id="121821"/>
    <lineage>
        <taxon>Bacteria</taxon>
        <taxon>Pseudomonadati</taxon>
        <taxon>Pseudomonadota</taxon>
        <taxon>Alphaproteobacteria</taxon>
        <taxon>Rhodobacterales</taxon>
        <taxon>Paracoccaceae</taxon>
        <taxon>Roseinatronobacter</taxon>
    </lineage>
</organism>
<dbReference type="Proteomes" id="UP000249364">
    <property type="component" value="Unassembled WGS sequence"/>
</dbReference>
<accession>A0A2W7Q380</accession>
<name>A0A2W7Q380_9RHOB</name>
<dbReference type="PANTHER" id="PTHR48081">
    <property type="entry name" value="AB HYDROLASE SUPERFAMILY PROTEIN C4A8.06C"/>
    <property type="match status" value="1"/>
</dbReference>
<dbReference type="SUPFAM" id="SSF53474">
    <property type="entry name" value="alpha/beta-Hydrolases"/>
    <property type="match status" value="1"/>
</dbReference>
<reference evidence="3 4" key="1">
    <citation type="submission" date="2018-06" db="EMBL/GenBank/DDBJ databases">
        <title>Genomic Encyclopedia of Archaeal and Bacterial Type Strains, Phase II (KMG-II): from individual species to whole genera.</title>
        <authorList>
            <person name="Goeker M."/>
        </authorList>
    </citation>
    <scope>NUCLEOTIDE SEQUENCE [LARGE SCALE GENOMIC DNA]</scope>
    <source>
        <strain evidence="3 4">DSM 13087</strain>
    </source>
</reference>
<dbReference type="InterPro" id="IPR029058">
    <property type="entry name" value="AB_hydrolase_fold"/>
</dbReference>
<feature type="domain" description="AB hydrolase-1" evidence="2">
    <location>
        <begin position="67"/>
        <end position="243"/>
    </location>
</feature>
<sequence>MRFEIDWDDAFANGAYIDGAAEFPPRWEGAAKGFRANARLRPDIAYGPHPRERYDLFLPDTPPRGLVVFVHGGYWLKFDKSIWSHLAQGPVGQGWAVALPSYTLAPEATIPQITAQIARAVEHAAGEVAGPICLTGHSAGGHLATRMICADTPLPREILDRIAHVLSISGLHDLRPLVQTQMNAELGLTDAVARRESPALHRPHPGIPVTAWVGGHERPEFLRQSALLREEWARKGCATRLYVAEGLHHFNVIDGLAQADSALTQALLSGLGAPE</sequence>
<dbReference type="PANTHER" id="PTHR48081:SF33">
    <property type="entry name" value="KYNURENINE FORMAMIDASE"/>
    <property type="match status" value="1"/>
</dbReference>
<gene>
    <name evidence="3" type="ORF">LY56_02135</name>
</gene>
<dbReference type="AlphaFoldDB" id="A0A2W7Q380"/>
<keyword evidence="4" id="KW-1185">Reference proteome</keyword>